<dbReference type="EMBL" id="JARAKH010000003">
    <property type="protein sequence ID" value="KAK8405181.1"/>
    <property type="molecule type" value="Genomic_DNA"/>
</dbReference>
<accession>A0AAW0UZ38</accession>
<feature type="domain" description="Reverse transcriptase" evidence="1">
    <location>
        <begin position="148"/>
        <end position="252"/>
    </location>
</feature>
<evidence type="ECO:0000313" key="2">
    <source>
        <dbReference type="EMBL" id="KAK8405181.1"/>
    </source>
</evidence>
<dbReference type="PANTHER" id="PTHR47510:SF3">
    <property type="entry name" value="ENDO_EXONUCLEASE_PHOSPHATASE DOMAIN-CONTAINING PROTEIN"/>
    <property type="match status" value="1"/>
</dbReference>
<organism evidence="2 3">
    <name type="scientific">Scylla paramamosain</name>
    <name type="common">Mud crab</name>
    <dbReference type="NCBI Taxonomy" id="85552"/>
    <lineage>
        <taxon>Eukaryota</taxon>
        <taxon>Metazoa</taxon>
        <taxon>Ecdysozoa</taxon>
        <taxon>Arthropoda</taxon>
        <taxon>Crustacea</taxon>
        <taxon>Multicrustacea</taxon>
        <taxon>Malacostraca</taxon>
        <taxon>Eumalacostraca</taxon>
        <taxon>Eucarida</taxon>
        <taxon>Decapoda</taxon>
        <taxon>Pleocyemata</taxon>
        <taxon>Brachyura</taxon>
        <taxon>Eubrachyura</taxon>
        <taxon>Portunoidea</taxon>
        <taxon>Portunidae</taxon>
        <taxon>Portuninae</taxon>
        <taxon>Scylla</taxon>
    </lineage>
</organism>
<dbReference type="InterPro" id="IPR000477">
    <property type="entry name" value="RT_dom"/>
</dbReference>
<dbReference type="AlphaFoldDB" id="A0AAW0UZ38"/>
<keyword evidence="3" id="KW-1185">Reference proteome</keyword>
<protein>
    <recommendedName>
        <fullName evidence="1">Reverse transcriptase domain-containing protein</fullName>
    </recommendedName>
</protein>
<gene>
    <name evidence="2" type="ORF">O3P69_001626</name>
</gene>
<evidence type="ECO:0000313" key="3">
    <source>
        <dbReference type="Proteomes" id="UP001487740"/>
    </source>
</evidence>
<dbReference type="Proteomes" id="UP001487740">
    <property type="component" value="Unassembled WGS sequence"/>
</dbReference>
<name>A0AAW0UZ38_SCYPA</name>
<reference evidence="2 3" key="1">
    <citation type="submission" date="2023-03" db="EMBL/GenBank/DDBJ databases">
        <title>High-quality genome of Scylla paramamosain provides insights in environmental adaptation.</title>
        <authorList>
            <person name="Zhang L."/>
        </authorList>
    </citation>
    <scope>NUCLEOTIDE SEQUENCE [LARGE SCALE GENOMIC DNA]</scope>
    <source>
        <strain evidence="2">LZ_2023a</strain>
        <tissue evidence="2">Muscle</tissue>
    </source>
</reference>
<comment type="caution">
    <text evidence="2">The sequence shown here is derived from an EMBL/GenBank/DDBJ whole genome shotgun (WGS) entry which is preliminary data.</text>
</comment>
<evidence type="ECO:0000259" key="1">
    <source>
        <dbReference type="Pfam" id="PF00078"/>
    </source>
</evidence>
<proteinExistence type="predicted"/>
<sequence>MLEVTGRQQLFVTCYLITPPETRRLTTKCSQIPRNRKMLMKKRIILNKQLRKDAPQDKLQLTDITVTEEDMERAISEIKPNAATGPDGVPAVVLVKCSSALAQPLCILWRCSLDEGVGTTSTAEEGNHVPYIQGRRQEPAKQLQASNSHLIKIFEKCVRDRITVHMEEHHLHSDNQHGFRKGRSYLCKLLAHYVYCSLAEDENVDVMFLDITKAFDRVDHGILLHKIKALGITDKLGVWIHNFLTRCQQAVAVDGCRLEEAETIVSQEYDRLGVEDFHQQRVQNTADPVKGPSAASCGHPTGGGSAKGMRCINFWDRLWELGLYS</sequence>
<dbReference type="PANTHER" id="PTHR47510">
    <property type="entry name" value="REVERSE TRANSCRIPTASE DOMAIN-CONTAINING PROTEIN"/>
    <property type="match status" value="1"/>
</dbReference>
<dbReference type="Pfam" id="PF00078">
    <property type="entry name" value="RVT_1"/>
    <property type="match status" value="1"/>
</dbReference>